<feature type="signal peptide" evidence="1">
    <location>
        <begin position="1"/>
        <end position="23"/>
    </location>
</feature>
<organism evidence="3 4">
    <name type="scientific">Duganella vulcania</name>
    <dbReference type="NCBI Taxonomy" id="2692166"/>
    <lineage>
        <taxon>Bacteria</taxon>
        <taxon>Pseudomonadati</taxon>
        <taxon>Pseudomonadota</taxon>
        <taxon>Betaproteobacteria</taxon>
        <taxon>Burkholderiales</taxon>
        <taxon>Oxalobacteraceae</taxon>
        <taxon>Telluria group</taxon>
        <taxon>Duganella</taxon>
    </lineage>
</organism>
<feature type="non-terminal residue" evidence="3">
    <location>
        <position position="203"/>
    </location>
</feature>
<proteinExistence type="predicted"/>
<dbReference type="Proteomes" id="UP000470302">
    <property type="component" value="Unassembled WGS sequence"/>
</dbReference>
<dbReference type="InterPro" id="IPR013424">
    <property type="entry name" value="Ice-binding_C"/>
</dbReference>
<feature type="chain" id="PRO_5033034550" evidence="1">
    <location>
        <begin position="24"/>
        <end position="203"/>
    </location>
</feature>
<dbReference type="SUPFAM" id="SSF49384">
    <property type="entry name" value="Carbohydrate-binding domain"/>
    <property type="match status" value="1"/>
</dbReference>
<accession>A0A845GDK0</accession>
<protein>
    <submittedName>
        <fullName evidence="3">PEP-CTERM sorting domain-containing protein</fullName>
    </submittedName>
</protein>
<sequence>MKKILFAALLGLSCLGAWPQAQALQITLTPRGGYQIAPGGQVVVDVAIAGLQSGGLSTELGAYHLDLYYDPDLLSYLAGPPSGWGTALGRTDGAAEALAVADHGAPGLLRLDEVSLLDGVTLDALQGDSFRLATLAFQVLQPSLPAPSNTFLFADGILLGDAAGDPIPVALSEIPVLILQVDEPGTLAILALGAAALAWRRRA</sequence>
<dbReference type="EMBL" id="WWCW01000183">
    <property type="protein sequence ID" value="MYM91266.1"/>
    <property type="molecule type" value="Genomic_DNA"/>
</dbReference>
<keyword evidence="1" id="KW-0732">Signal</keyword>
<dbReference type="AlphaFoldDB" id="A0A845GDK0"/>
<evidence type="ECO:0000313" key="3">
    <source>
        <dbReference type="EMBL" id="MYM91266.1"/>
    </source>
</evidence>
<dbReference type="Gene3D" id="2.60.40.680">
    <property type="match status" value="1"/>
</dbReference>
<evidence type="ECO:0000313" key="4">
    <source>
        <dbReference type="Proteomes" id="UP000470302"/>
    </source>
</evidence>
<dbReference type="CDD" id="cd08547">
    <property type="entry name" value="Type_II_cohesin"/>
    <property type="match status" value="1"/>
</dbReference>
<dbReference type="RefSeq" id="WP_161099935.1">
    <property type="nucleotide sequence ID" value="NZ_WWCW01000183.1"/>
</dbReference>
<dbReference type="GO" id="GO:0030246">
    <property type="term" value="F:carbohydrate binding"/>
    <property type="evidence" value="ECO:0007669"/>
    <property type="project" value="InterPro"/>
</dbReference>
<feature type="domain" description="Ice-binding protein C-terminal" evidence="2">
    <location>
        <begin position="183"/>
        <end position="202"/>
    </location>
</feature>
<evidence type="ECO:0000256" key="1">
    <source>
        <dbReference type="SAM" id="SignalP"/>
    </source>
</evidence>
<gene>
    <name evidence="3" type="ORF">GTP91_29335</name>
</gene>
<comment type="caution">
    <text evidence="3">The sequence shown here is derived from an EMBL/GenBank/DDBJ whole genome shotgun (WGS) entry which is preliminary data.</text>
</comment>
<dbReference type="Pfam" id="PF07589">
    <property type="entry name" value="PEP-CTERM"/>
    <property type="match status" value="1"/>
</dbReference>
<name>A0A845GDK0_9BURK</name>
<dbReference type="InterPro" id="IPR008965">
    <property type="entry name" value="CBM2/CBM3_carb-bd_dom_sf"/>
</dbReference>
<reference evidence="3 4" key="1">
    <citation type="submission" date="2020-01" db="EMBL/GenBank/DDBJ databases">
        <title>Novel species isolated from a subtropical stream in China.</title>
        <authorList>
            <person name="Lu H."/>
        </authorList>
    </citation>
    <scope>NUCLEOTIDE SEQUENCE [LARGE SCALE GENOMIC DNA]</scope>
    <source>
        <strain evidence="3 4">FT82W</strain>
    </source>
</reference>
<evidence type="ECO:0000259" key="2">
    <source>
        <dbReference type="Pfam" id="PF07589"/>
    </source>
</evidence>